<evidence type="ECO:0000313" key="1">
    <source>
        <dbReference type="EMBL" id="KAH3693033.1"/>
    </source>
</evidence>
<dbReference type="Proteomes" id="UP000828390">
    <property type="component" value="Unassembled WGS sequence"/>
</dbReference>
<organism evidence="1 2">
    <name type="scientific">Dreissena polymorpha</name>
    <name type="common">Zebra mussel</name>
    <name type="synonym">Mytilus polymorpha</name>
    <dbReference type="NCBI Taxonomy" id="45954"/>
    <lineage>
        <taxon>Eukaryota</taxon>
        <taxon>Metazoa</taxon>
        <taxon>Spiralia</taxon>
        <taxon>Lophotrochozoa</taxon>
        <taxon>Mollusca</taxon>
        <taxon>Bivalvia</taxon>
        <taxon>Autobranchia</taxon>
        <taxon>Heteroconchia</taxon>
        <taxon>Euheterodonta</taxon>
        <taxon>Imparidentia</taxon>
        <taxon>Neoheterodontei</taxon>
        <taxon>Myida</taxon>
        <taxon>Dreissenoidea</taxon>
        <taxon>Dreissenidae</taxon>
        <taxon>Dreissena</taxon>
    </lineage>
</organism>
<protein>
    <submittedName>
        <fullName evidence="1">Uncharacterized protein</fullName>
    </submittedName>
</protein>
<dbReference type="AlphaFoldDB" id="A0A9D3Y6T8"/>
<comment type="caution">
    <text evidence="1">The sequence shown here is derived from an EMBL/GenBank/DDBJ whole genome shotgun (WGS) entry which is preliminary data.</text>
</comment>
<accession>A0A9D3Y6T8</accession>
<evidence type="ECO:0000313" key="2">
    <source>
        <dbReference type="Proteomes" id="UP000828390"/>
    </source>
</evidence>
<sequence length="70" mass="7745">MVHPLSRSLKMVVVILSGSRWRVGKFHEELRILSCQPGSQGPESNTVWPGKSGTYGVIQGLLVPFKQLKV</sequence>
<name>A0A9D3Y6T8_DREPO</name>
<reference evidence="1" key="2">
    <citation type="submission" date="2020-11" db="EMBL/GenBank/DDBJ databases">
        <authorList>
            <person name="McCartney M.A."/>
            <person name="Auch B."/>
            <person name="Kono T."/>
            <person name="Mallez S."/>
            <person name="Becker A."/>
            <person name="Gohl D.M."/>
            <person name="Silverstein K.A.T."/>
            <person name="Koren S."/>
            <person name="Bechman K.B."/>
            <person name="Herman A."/>
            <person name="Abrahante J.E."/>
            <person name="Garbe J."/>
        </authorList>
    </citation>
    <scope>NUCLEOTIDE SEQUENCE</scope>
    <source>
        <strain evidence="1">Duluth1</strain>
        <tissue evidence="1">Whole animal</tissue>
    </source>
</reference>
<reference evidence="1" key="1">
    <citation type="journal article" date="2019" name="bioRxiv">
        <title>The Genome of the Zebra Mussel, Dreissena polymorpha: A Resource for Invasive Species Research.</title>
        <authorList>
            <person name="McCartney M.A."/>
            <person name="Auch B."/>
            <person name="Kono T."/>
            <person name="Mallez S."/>
            <person name="Zhang Y."/>
            <person name="Obille A."/>
            <person name="Becker A."/>
            <person name="Abrahante J.E."/>
            <person name="Garbe J."/>
            <person name="Badalamenti J.P."/>
            <person name="Herman A."/>
            <person name="Mangelson H."/>
            <person name="Liachko I."/>
            <person name="Sullivan S."/>
            <person name="Sone E.D."/>
            <person name="Koren S."/>
            <person name="Silverstein K.A.T."/>
            <person name="Beckman K.B."/>
            <person name="Gohl D.M."/>
        </authorList>
    </citation>
    <scope>NUCLEOTIDE SEQUENCE</scope>
    <source>
        <strain evidence="1">Duluth1</strain>
        <tissue evidence="1">Whole animal</tissue>
    </source>
</reference>
<gene>
    <name evidence="1" type="ORF">DPMN_193370</name>
</gene>
<dbReference type="EMBL" id="JAIWYP010000018">
    <property type="protein sequence ID" value="KAH3693033.1"/>
    <property type="molecule type" value="Genomic_DNA"/>
</dbReference>
<keyword evidence="2" id="KW-1185">Reference proteome</keyword>
<proteinExistence type="predicted"/>